<feature type="domain" description="PARG catalytic Macro" evidence="6">
    <location>
        <begin position="229"/>
        <end position="477"/>
    </location>
</feature>
<keyword evidence="3" id="KW-0378">Hydrolase</keyword>
<dbReference type="GO" id="GO:0006282">
    <property type="term" value="P:regulation of DNA repair"/>
    <property type="evidence" value="ECO:0007669"/>
    <property type="project" value="InterPro"/>
</dbReference>
<sequence>MENIKSIIRYLPVVLRSSSLFWPPLVVEALKALSAGPQLSNVDSGELLFLAISDLRNSLSLASDPLAFSTPNGFSLFFDDLMSRAEAAKWFGDVVPELAKLLLRLPSLLESHYVNAQQGSALRFLEAQEAGIVLLSQELVGALLACSLLCLFPVAIRGAKHLPTINFDQLFASLYDSYDEKQENKIKCIVHYFERISSNMPGGNISFQRKVLPLQQSSFAISYPTLGLWNNSTVSLCPFQVYSSGLIEDQTKEALEVDFANKYLGGGVLHRGCLQEEIRFMINPELILGMLFLPAMAKNEAIEIVGAERFSNYTGYASSFRFSGDYVDKRDVDIIGRCKTRIIAIDAKSNPGYRQYKVEYMMREINKAFCGFIDQCYFQDVRPQNCTSEDVYMMNETASTSSGDIKIHTIDRLIKDLERKGNQCMGQHDNIGIATGNWGCGAFGGDPELKAIIQWLAASQALRPFISYYTFGIEELQSLDQVTQWITSQKWSVGDLWSMLIEYSAQRLKGETNVGFCSWLLPWLHVHDPMEMY</sequence>
<feature type="domain" description="PARG helical" evidence="7">
    <location>
        <begin position="82"/>
        <end position="209"/>
    </location>
</feature>
<evidence type="ECO:0000259" key="7">
    <source>
        <dbReference type="Pfam" id="PF20811"/>
    </source>
</evidence>
<dbReference type="GO" id="GO:0005737">
    <property type="term" value="C:cytoplasm"/>
    <property type="evidence" value="ECO:0007669"/>
    <property type="project" value="TreeGrafter"/>
</dbReference>
<dbReference type="AlphaFoldDB" id="A0AAD8MX37"/>
<feature type="active site" evidence="4">
    <location>
        <position position="258"/>
    </location>
</feature>
<gene>
    <name evidence="8" type="ORF">POM88_016170</name>
</gene>
<protein>
    <recommendedName>
        <fullName evidence="2">poly(ADP-ribose) glycohydrolase</fullName>
        <ecNumber evidence="2">3.2.1.143</ecNumber>
    </recommendedName>
</protein>
<dbReference type="GO" id="GO:0005975">
    <property type="term" value="P:carbohydrate metabolic process"/>
    <property type="evidence" value="ECO:0007669"/>
    <property type="project" value="InterPro"/>
</dbReference>
<feature type="binding site" evidence="5">
    <location>
        <position position="261"/>
    </location>
    <ligand>
        <name>substrate</name>
    </ligand>
</feature>
<evidence type="ECO:0000259" key="6">
    <source>
        <dbReference type="Pfam" id="PF05028"/>
    </source>
</evidence>
<dbReference type="EC" id="3.2.1.143" evidence="2"/>
<evidence type="ECO:0000256" key="1">
    <source>
        <dbReference type="ARBA" id="ARBA00009545"/>
    </source>
</evidence>
<feature type="binding site" evidence="5">
    <location>
        <position position="316"/>
    </location>
    <ligand>
        <name>substrate</name>
    </ligand>
</feature>
<dbReference type="GO" id="GO:0009225">
    <property type="term" value="P:nucleotide-sugar metabolic process"/>
    <property type="evidence" value="ECO:0007669"/>
    <property type="project" value="TreeGrafter"/>
</dbReference>
<evidence type="ECO:0000313" key="8">
    <source>
        <dbReference type="EMBL" id="KAK1387992.1"/>
    </source>
</evidence>
<dbReference type="Proteomes" id="UP001237642">
    <property type="component" value="Unassembled WGS sequence"/>
</dbReference>
<dbReference type="InterPro" id="IPR046372">
    <property type="entry name" value="PARG_cat_C"/>
</dbReference>
<proteinExistence type="inferred from homology"/>
<dbReference type="GO" id="GO:0004649">
    <property type="term" value="F:poly(ADP-ribose) glycohydrolase activity"/>
    <property type="evidence" value="ECO:0007669"/>
    <property type="project" value="UniProtKB-EC"/>
</dbReference>
<reference evidence="8" key="1">
    <citation type="submission" date="2023-02" db="EMBL/GenBank/DDBJ databases">
        <title>Genome of toxic invasive species Heracleum sosnowskyi carries increased number of genes despite the absence of recent whole-genome duplications.</title>
        <authorList>
            <person name="Schelkunov M."/>
            <person name="Shtratnikova V."/>
            <person name="Makarenko M."/>
            <person name="Klepikova A."/>
            <person name="Omelchenko D."/>
            <person name="Novikova G."/>
            <person name="Obukhova E."/>
            <person name="Bogdanov V."/>
            <person name="Penin A."/>
            <person name="Logacheva M."/>
        </authorList>
    </citation>
    <scope>NUCLEOTIDE SEQUENCE</scope>
    <source>
        <strain evidence="8">Hsosn_3</strain>
        <tissue evidence="8">Leaf</tissue>
    </source>
</reference>
<keyword evidence="9" id="KW-1185">Reference proteome</keyword>
<dbReference type="EMBL" id="JAUIZM010000004">
    <property type="protein sequence ID" value="KAK1387992.1"/>
    <property type="molecule type" value="Genomic_DNA"/>
</dbReference>
<dbReference type="InterPro" id="IPR048362">
    <property type="entry name" value="PARG_helical"/>
</dbReference>
<evidence type="ECO:0000256" key="4">
    <source>
        <dbReference type="PIRSR" id="PIRSR607724-1"/>
    </source>
</evidence>
<dbReference type="Pfam" id="PF20811">
    <property type="entry name" value="PARG_cat_N"/>
    <property type="match status" value="1"/>
</dbReference>
<dbReference type="Pfam" id="PF05028">
    <property type="entry name" value="PARG_cat_C"/>
    <property type="match status" value="1"/>
</dbReference>
<dbReference type="GO" id="GO:1990966">
    <property type="term" value="P:ATP generation from poly-ADP-D-ribose"/>
    <property type="evidence" value="ECO:0007669"/>
    <property type="project" value="TreeGrafter"/>
</dbReference>
<comment type="similarity">
    <text evidence="1">Belongs to the poly(ADP-ribose) glycohydrolase family.</text>
</comment>
<feature type="active site" evidence="4">
    <location>
        <position position="276"/>
    </location>
</feature>
<organism evidence="8 9">
    <name type="scientific">Heracleum sosnowskyi</name>
    <dbReference type="NCBI Taxonomy" id="360622"/>
    <lineage>
        <taxon>Eukaryota</taxon>
        <taxon>Viridiplantae</taxon>
        <taxon>Streptophyta</taxon>
        <taxon>Embryophyta</taxon>
        <taxon>Tracheophyta</taxon>
        <taxon>Spermatophyta</taxon>
        <taxon>Magnoliopsida</taxon>
        <taxon>eudicotyledons</taxon>
        <taxon>Gunneridae</taxon>
        <taxon>Pentapetalae</taxon>
        <taxon>asterids</taxon>
        <taxon>campanulids</taxon>
        <taxon>Apiales</taxon>
        <taxon>Apiaceae</taxon>
        <taxon>Apioideae</taxon>
        <taxon>apioid superclade</taxon>
        <taxon>Tordylieae</taxon>
        <taxon>Tordyliinae</taxon>
        <taxon>Heracleum</taxon>
    </lineage>
</organism>
<dbReference type="PANTHER" id="PTHR12837:SF0">
    <property type="entry name" value="POLY(ADP-RIBOSE) GLYCOHYDROLASE"/>
    <property type="match status" value="1"/>
</dbReference>
<dbReference type="InterPro" id="IPR007724">
    <property type="entry name" value="Poly_GlycHdrlase"/>
</dbReference>
<feature type="active site" evidence="4">
    <location>
        <position position="277"/>
    </location>
</feature>
<dbReference type="GO" id="GO:0005634">
    <property type="term" value="C:nucleus"/>
    <property type="evidence" value="ECO:0007669"/>
    <property type="project" value="TreeGrafter"/>
</dbReference>
<dbReference type="PANTHER" id="PTHR12837">
    <property type="entry name" value="POLY ADP-RIBOSE GLYCOHYDROLASE"/>
    <property type="match status" value="1"/>
</dbReference>
<reference evidence="8" key="2">
    <citation type="submission" date="2023-05" db="EMBL/GenBank/DDBJ databases">
        <authorList>
            <person name="Schelkunov M.I."/>
        </authorList>
    </citation>
    <scope>NUCLEOTIDE SEQUENCE</scope>
    <source>
        <strain evidence="8">Hsosn_3</strain>
        <tissue evidence="8">Leaf</tissue>
    </source>
</reference>
<accession>A0AAD8MX37</accession>
<evidence type="ECO:0000313" key="9">
    <source>
        <dbReference type="Proteomes" id="UP001237642"/>
    </source>
</evidence>
<evidence type="ECO:0000256" key="3">
    <source>
        <dbReference type="ARBA" id="ARBA00022801"/>
    </source>
</evidence>
<feature type="binding site" evidence="5">
    <location>
        <position position="275"/>
    </location>
    <ligand>
        <name>substrate</name>
    </ligand>
</feature>
<evidence type="ECO:0000256" key="5">
    <source>
        <dbReference type="PIRSR" id="PIRSR607724-2"/>
    </source>
</evidence>
<name>A0AAD8MX37_9APIA</name>
<evidence type="ECO:0000256" key="2">
    <source>
        <dbReference type="ARBA" id="ARBA00012255"/>
    </source>
</evidence>
<comment type="caution">
    <text evidence="8">The sequence shown here is derived from an EMBL/GenBank/DDBJ whole genome shotgun (WGS) entry which is preliminary data.</text>
</comment>